<organism evidence="3 4">
    <name type="scientific">Vibrio ostreicida</name>
    <dbReference type="NCBI Taxonomy" id="526588"/>
    <lineage>
        <taxon>Bacteria</taxon>
        <taxon>Pseudomonadati</taxon>
        <taxon>Pseudomonadota</taxon>
        <taxon>Gammaproteobacteria</taxon>
        <taxon>Vibrionales</taxon>
        <taxon>Vibrionaceae</taxon>
        <taxon>Vibrio</taxon>
    </lineage>
</organism>
<dbReference type="InterPro" id="IPR036249">
    <property type="entry name" value="Thioredoxin-like_sf"/>
</dbReference>
<reference evidence="4" key="1">
    <citation type="journal article" date="2019" name="Int. J. Syst. Evol. Microbiol.">
        <title>The Global Catalogue of Microorganisms (GCM) 10K type strain sequencing project: providing services to taxonomists for standard genome sequencing and annotation.</title>
        <authorList>
            <consortium name="The Broad Institute Genomics Platform"/>
            <consortium name="The Broad Institute Genome Sequencing Center for Infectious Disease"/>
            <person name="Wu L."/>
            <person name="Ma J."/>
        </authorList>
    </citation>
    <scope>NUCLEOTIDE SEQUENCE [LARGE SCALE GENOMIC DNA]</scope>
    <source>
        <strain evidence="4">CECT 7398</strain>
    </source>
</reference>
<gene>
    <name evidence="3" type="ORF">QWZ16_23435</name>
</gene>
<dbReference type="PROSITE" id="PS51352">
    <property type="entry name" value="THIOREDOXIN_2"/>
    <property type="match status" value="1"/>
</dbReference>
<evidence type="ECO:0000313" key="4">
    <source>
        <dbReference type="Proteomes" id="UP001238540"/>
    </source>
</evidence>
<name>A0ABT8BZM5_9VIBR</name>
<protein>
    <submittedName>
        <fullName evidence="3">Redoxin family protein</fullName>
    </submittedName>
</protein>
<dbReference type="Gene3D" id="3.40.30.10">
    <property type="entry name" value="Glutaredoxin"/>
    <property type="match status" value="1"/>
</dbReference>
<dbReference type="Pfam" id="PF08534">
    <property type="entry name" value="Redoxin"/>
    <property type="match status" value="1"/>
</dbReference>
<evidence type="ECO:0000313" key="3">
    <source>
        <dbReference type="EMBL" id="MDN3612556.1"/>
    </source>
</evidence>
<dbReference type="RefSeq" id="WP_143678225.1">
    <property type="nucleotide sequence ID" value="NZ_JABEYA020000006.1"/>
</dbReference>
<evidence type="ECO:0000259" key="2">
    <source>
        <dbReference type="PROSITE" id="PS51352"/>
    </source>
</evidence>
<proteinExistence type="predicted"/>
<evidence type="ECO:0000256" key="1">
    <source>
        <dbReference type="SAM" id="MobiDB-lite"/>
    </source>
</evidence>
<dbReference type="EMBL" id="JAUFQC010000027">
    <property type="protein sequence ID" value="MDN3612556.1"/>
    <property type="molecule type" value="Genomic_DNA"/>
</dbReference>
<feature type="region of interest" description="Disordered" evidence="1">
    <location>
        <begin position="1"/>
        <end position="20"/>
    </location>
</feature>
<comment type="caution">
    <text evidence="3">The sequence shown here is derived from an EMBL/GenBank/DDBJ whole genome shotgun (WGS) entry which is preliminary data.</text>
</comment>
<dbReference type="InterPro" id="IPR013740">
    <property type="entry name" value="Redoxin"/>
</dbReference>
<dbReference type="InterPro" id="IPR013766">
    <property type="entry name" value="Thioredoxin_domain"/>
</dbReference>
<sequence>MAEKQPLHQGHVHKEQPFDRALQIVEPEEVNRRIAAGETLVVNIVTAWCPDCTQRQQPHIEGFAQQLNAHNIAVFQVNVQQTKNAFISTAHEALTELFGGRGYPRTVLIQQGVVTDKDNVEIITQEGLSALSATFIQSIQAAAP</sequence>
<keyword evidence="4" id="KW-1185">Reference proteome</keyword>
<dbReference type="Proteomes" id="UP001238540">
    <property type="component" value="Unassembled WGS sequence"/>
</dbReference>
<dbReference type="SUPFAM" id="SSF52833">
    <property type="entry name" value="Thioredoxin-like"/>
    <property type="match status" value="1"/>
</dbReference>
<feature type="domain" description="Thioredoxin" evidence="2">
    <location>
        <begin position="1"/>
        <end position="141"/>
    </location>
</feature>
<feature type="compositionally biased region" description="Basic and acidic residues" evidence="1">
    <location>
        <begin position="1"/>
        <end position="18"/>
    </location>
</feature>
<accession>A0ABT8BZM5</accession>